<proteinExistence type="predicted"/>
<feature type="domain" description="Transposase InsH N-terminal" evidence="1">
    <location>
        <begin position="18"/>
        <end position="116"/>
    </location>
</feature>
<gene>
    <name evidence="2" type="ORF">ERJ67_00745</name>
</gene>
<evidence type="ECO:0000259" key="1">
    <source>
        <dbReference type="Pfam" id="PF05598"/>
    </source>
</evidence>
<comment type="caution">
    <text evidence="2">The sequence shown here is derived from an EMBL/GenBank/DDBJ whole genome shotgun (WGS) entry which is preliminary data.</text>
</comment>
<accession>A0A524RR16</accession>
<dbReference type="InterPro" id="IPR008490">
    <property type="entry name" value="Transposase_InsH_N"/>
</dbReference>
<dbReference type="Proteomes" id="UP000317990">
    <property type="component" value="Unassembled WGS sequence"/>
</dbReference>
<evidence type="ECO:0000313" key="3">
    <source>
        <dbReference type="Proteomes" id="UP000317990"/>
    </source>
</evidence>
<dbReference type="AlphaFoldDB" id="A0A524RR16"/>
<name>A0A524RR16_9CHRO</name>
<evidence type="ECO:0000313" key="2">
    <source>
        <dbReference type="EMBL" id="TGG96542.1"/>
    </source>
</evidence>
<dbReference type="PANTHER" id="PTHR33803">
    <property type="entry name" value="IS1478 TRANSPOSASE"/>
    <property type="match status" value="1"/>
</dbReference>
<dbReference type="Pfam" id="PF05598">
    <property type="entry name" value="DUF772"/>
    <property type="match status" value="1"/>
</dbReference>
<protein>
    <submittedName>
        <fullName evidence="2">Transposase</fullName>
    </submittedName>
</protein>
<dbReference type="EMBL" id="SRMO01000008">
    <property type="protein sequence ID" value="TGG96542.1"/>
    <property type="molecule type" value="Genomic_DNA"/>
</dbReference>
<dbReference type="PANTHER" id="PTHR33803:SF3">
    <property type="entry name" value="BLL1974 PROTEIN"/>
    <property type="match status" value="1"/>
</dbReference>
<reference evidence="2 3" key="1">
    <citation type="journal article" date="2019" name="mSystems">
        <title>Life at home and on the roam: Genomic adaptions reflect the dual lifestyle of an intracellular, facultative symbiont.</title>
        <authorList>
            <person name="Burgsdorf I."/>
        </authorList>
    </citation>
    <scope>NUCLEOTIDE SEQUENCE [LARGE SCALE GENOMIC DNA]</scope>
    <source>
        <strain evidence="2">277cV</strain>
    </source>
</reference>
<sequence length="127" mass="15073">MYRRTNKDRLSFEDFCLRLDSKLSSNNRWVIMEKLIPWDEMEDDYAAHFCKDLGAPAKPFRMALGALIIKERLKLSDEELVEQLKENPFLQFFIGMESFQYSAPFDPSMMVHFRKRIPAEVINECNE</sequence>
<organism evidence="2 3">
    <name type="scientific">Aphanocapsa feldmannii 277cV</name>
    <dbReference type="NCBI Taxonomy" id="2507553"/>
    <lineage>
        <taxon>Bacteria</taxon>
        <taxon>Bacillati</taxon>
        <taxon>Cyanobacteriota</taxon>
        <taxon>Cyanophyceae</taxon>
        <taxon>Oscillatoriophycideae</taxon>
        <taxon>Chroococcales</taxon>
        <taxon>Microcystaceae</taxon>
        <taxon>Aphanocapsa</taxon>
    </lineage>
</organism>